<sequence>MTRGVKSEPPVSPVDGRTVPVTLGQKSVAAASRRPWNIDTRRMTPVTSSPAPTSSLLLTRMKMDMSDLPFRSAPYAEGDDMTMRGVGRDRKS</sequence>
<gene>
    <name evidence="2" type="ORF">DAETH_39330</name>
</gene>
<keyword evidence="3" id="KW-1185">Reference proteome</keyword>
<feature type="region of interest" description="Disordered" evidence="1">
    <location>
        <begin position="1"/>
        <end position="55"/>
    </location>
</feature>
<dbReference type="EMBL" id="AP026562">
    <property type="protein sequence ID" value="BDP43964.1"/>
    <property type="molecule type" value="Genomic_DNA"/>
</dbReference>
<reference evidence="2" key="1">
    <citation type="submission" date="2022-07" db="EMBL/GenBank/DDBJ databases">
        <title>Complete Genome Sequence of the Radioresistant Bacterium Deinococcus aetherius ST0316, Isolated from the Air Dust collected in Lower Stratosphere above Japan.</title>
        <authorList>
            <person name="Satoh K."/>
            <person name="Hagiwara K."/>
            <person name="Katsumata K."/>
            <person name="Kubo A."/>
            <person name="Yokobori S."/>
            <person name="Yamagishi A."/>
            <person name="Oono Y."/>
            <person name="Narumi I."/>
        </authorList>
    </citation>
    <scope>NUCLEOTIDE SEQUENCE</scope>
    <source>
        <strain evidence="2">ST0316</strain>
        <plasmid evidence="2">pDAETH-2</plasmid>
    </source>
</reference>
<keyword evidence="2" id="KW-0614">Plasmid</keyword>
<evidence type="ECO:0000256" key="1">
    <source>
        <dbReference type="SAM" id="MobiDB-lite"/>
    </source>
</evidence>
<dbReference type="Proteomes" id="UP001064971">
    <property type="component" value="Plasmid pDAETH-2"/>
</dbReference>
<accession>A0ABN6RQ04</accession>
<evidence type="ECO:0000313" key="3">
    <source>
        <dbReference type="Proteomes" id="UP001064971"/>
    </source>
</evidence>
<feature type="compositionally biased region" description="Low complexity" evidence="1">
    <location>
        <begin position="44"/>
        <end position="55"/>
    </location>
</feature>
<feature type="region of interest" description="Disordered" evidence="1">
    <location>
        <begin position="70"/>
        <end position="92"/>
    </location>
</feature>
<geneLocation type="plasmid" evidence="2 3">
    <name>pDAETH-2</name>
</geneLocation>
<dbReference type="RefSeq" id="WP_264778331.1">
    <property type="nucleotide sequence ID" value="NZ_AP026562.1"/>
</dbReference>
<evidence type="ECO:0000313" key="2">
    <source>
        <dbReference type="EMBL" id="BDP43964.1"/>
    </source>
</evidence>
<proteinExistence type="predicted"/>
<protein>
    <submittedName>
        <fullName evidence="2">Uncharacterized protein</fullName>
    </submittedName>
</protein>
<name>A0ABN6RQ04_9DEIO</name>
<organism evidence="2 3">
    <name type="scientific">Deinococcus aetherius</name>
    <dbReference type="NCBI Taxonomy" id="200252"/>
    <lineage>
        <taxon>Bacteria</taxon>
        <taxon>Thermotogati</taxon>
        <taxon>Deinococcota</taxon>
        <taxon>Deinococci</taxon>
        <taxon>Deinococcales</taxon>
        <taxon>Deinococcaceae</taxon>
        <taxon>Deinococcus</taxon>
    </lineage>
</organism>